<accession>H6NIQ4</accession>
<feature type="region of interest" description="Disordered" evidence="1">
    <location>
        <begin position="28"/>
        <end position="157"/>
    </location>
</feature>
<dbReference type="RefSeq" id="WP_014372217.1">
    <property type="nucleotide sequence ID" value="NC_016935.1"/>
</dbReference>
<organism evidence="2 3">
    <name type="scientific">Paenibacillus mucilaginosus 3016</name>
    <dbReference type="NCBI Taxonomy" id="1116391"/>
    <lineage>
        <taxon>Bacteria</taxon>
        <taxon>Bacillati</taxon>
        <taxon>Bacillota</taxon>
        <taxon>Bacilli</taxon>
        <taxon>Bacillales</taxon>
        <taxon>Paenibacillaceae</taxon>
        <taxon>Paenibacillus</taxon>
    </lineage>
</organism>
<feature type="compositionally biased region" description="Low complexity" evidence="1">
    <location>
        <begin position="28"/>
        <end position="38"/>
    </location>
</feature>
<evidence type="ECO:0008006" key="4">
    <source>
        <dbReference type="Google" id="ProtNLM"/>
    </source>
</evidence>
<gene>
    <name evidence="2" type="ORF">PM3016_6495</name>
</gene>
<dbReference type="PROSITE" id="PS51257">
    <property type="entry name" value="PROKAR_LIPOPROTEIN"/>
    <property type="match status" value="1"/>
</dbReference>
<evidence type="ECO:0000313" key="2">
    <source>
        <dbReference type="EMBL" id="AFC33121.1"/>
    </source>
</evidence>
<dbReference type="KEGG" id="pmq:PM3016_6495"/>
<dbReference type="EMBL" id="CP003235">
    <property type="protein sequence ID" value="AFC33121.1"/>
    <property type="molecule type" value="Genomic_DNA"/>
</dbReference>
<name>H6NIQ4_9BACL</name>
<proteinExistence type="predicted"/>
<sequence length="157" mass="17283">MLQGKRISELLISLTVCSLLLAGCGKAQQEQQGAAKAQSAPQETKPPIDSELQQHMKMYQDLKKQETEQLEKRRKEEKKTLEKLQKEKEKTLLREFDTEEKIRKGGNPWKSLGKKEEGKEKGGKEEKKEGGGKGDEQGKEGGDAGQSGENQGGGSGS</sequence>
<dbReference type="STRING" id="1116391.PM3016_6495"/>
<dbReference type="AlphaFoldDB" id="H6NIQ4"/>
<dbReference type="Proteomes" id="UP000007523">
    <property type="component" value="Chromosome"/>
</dbReference>
<evidence type="ECO:0000313" key="3">
    <source>
        <dbReference type="Proteomes" id="UP000007523"/>
    </source>
</evidence>
<keyword evidence="3" id="KW-1185">Reference proteome</keyword>
<dbReference type="HOGENOM" id="CLU_1775614_0_0_9"/>
<protein>
    <recommendedName>
        <fullName evidence="4">Lipoprotein</fullName>
    </recommendedName>
</protein>
<feature type="compositionally biased region" description="Basic and acidic residues" evidence="1">
    <location>
        <begin position="46"/>
        <end position="103"/>
    </location>
</feature>
<feature type="compositionally biased region" description="Basic and acidic residues" evidence="1">
    <location>
        <begin position="113"/>
        <end position="142"/>
    </location>
</feature>
<reference evidence="2 3" key="1">
    <citation type="journal article" date="2012" name="J. Bacteriol.">
        <title>Complete Genome Sequence of Paenibacillus mucilaginosus 3016, a Bacterium Functional as Microbial Fertilizer.</title>
        <authorList>
            <person name="Ma M."/>
            <person name="Wang Z."/>
            <person name="Li L."/>
            <person name="Jiang X."/>
            <person name="Guan D."/>
            <person name="Cao F."/>
            <person name="Chen H."/>
            <person name="Wang X."/>
            <person name="Shen D."/>
            <person name="Du B."/>
            <person name="Li J."/>
        </authorList>
    </citation>
    <scope>NUCLEOTIDE SEQUENCE [LARGE SCALE GENOMIC DNA]</scope>
    <source>
        <strain evidence="2 3">3016</strain>
    </source>
</reference>
<evidence type="ECO:0000256" key="1">
    <source>
        <dbReference type="SAM" id="MobiDB-lite"/>
    </source>
</evidence>